<dbReference type="InParanoid" id="A0A0V1AS91"/>
<organism evidence="1 2">
    <name type="scientific">Trichinella spiralis</name>
    <name type="common">Trichina worm</name>
    <dbReference type="NCBI Taxonomy" id="6334"/>
    <lineage>
        <taxon>Eukaryota</taxon>
        <taxon>Metazoa</taxon>
        <taxon>Ecdysozoa</taxon>
        <taxon>Nematoda</taxon>
        <taxon>Enoplea</taxon>
        <taxon>Dorylaimia</taxon>
        <taxon>Trichinellida</taxon>
        <taxon>Trichinellidae</taxon>
        <taxon>Trichinella</taxon>
    </lineage>
</organism>
<sequence>MSFLYLSDAIYPAIKRSGQIQFQHLYSMISYLQFLLVVVLSDCLRFSCTSAYFLSRIALSISVSCIIAPKGCSAACISVLPNGHMRKTPSNCRAVAGFDASVSCVIKKSHKQMRRCVPDYPSGFS</sequence>
<name>A0A0V1AS91_TRISP</name>
<comment type="caution">
    <text evidence="1">The sequence shown here is derived from an EMBL/GenBank/DDBJ whole genome shotgun (WGS) entry which is preliminary data.</text>
</comment>
<accession>A0A0V1AS91</accession>
<proteinExistence type="predicted"/>
<evidence type="ECO:0000313" key="1">
    <source>
        <dbReference type="EMBL" id="KRY27565.1"/>
    </source>
</evidence>
<protein>
    <submittedName>
        <fullName evidence="1">Uncharacterized protein</fullName>
    </submittedName>
</protein>
<evidence type="ECO:0000313" key="2">
    <source>
        <dbReference type="Proteomes" id="UP000054776"/>
    </source>
</evidence>
<dbReference type="EMBL" id="JYDH01000246">
    <property type="protein sequence ID" value="KRY27565.1"/>
    <property type="molecule type" value="Genomic_DNA"/>
</dbReference>
<gene>
    <name evidence="1" type="ORF">T01_9915</name>
</gene>
<dbReference type="Proteomes" id="UP000054776">
    <property type="component" value="Unassembled WGS sequence"/>
</dbReference>
<dbReference type="AlphaFoldDB" id="A0A0V1AS91"/>
<keyword evidence="2" id="KW-1185">Reference proteome</keyword>
<dbReference type="OrthoDB" id="10423739at2759"/>
<reference evidence="1 2" key="1">
    <citation type="submission" date="2015-01" db="EMBL/GenBank/DDBJ databases">
        <title>Evolution of Trichinella species and genotypes.</title>
        <authorList>
            <person name="Korhonen P.K."/>
            <person name="Edoardo P."/>
            <person name="Giuseppe L.R."/>
            <person name="Gasser R.B."/>
        </authorList>
    </citation>
    <scope>NUCLEOTIDE SEQUENCE [LARGE SCALE GENOMIC DNA]</scope>
    <source>
        <strain evidence="1">ISS3</strain>
    </source>
</reference>